<protein>
    <submittedName>
        <fullName evidence="1">Uncharacterized protein</fullName>
    </submittedName>
</protein>
<dbReference type="AlphaFoldDB" id="A0A9D4Q6W8"/>
<accession>A0A9D4Q6W8</accession>
<organism evidence="1 2">
    <name type="scientific">Rhipicephalus sanguineus</name>
    <name type="common">Brown dog tick</name>
    <name type="synonym">Ixodes sanguineus</name>
    <dbReference type="NCBI Taxonomy" id="34632"/>
    <lineage>
        <taxon>Eukaryota</taxon>
        <taxon>Metazoa</taxon>
        <taxon>Ecdysozoa</taxon>
        <taxon>Arthropoda</taxon>
        <taxon>Chelicerata</taxon>
        <taxon>Arachnida</taxon>
        <taxon>Acari</taxon>
        <taxon>Parasitiformes</taxon>
        <taxon>Ixodida</taxon>
        <taxon>Ixodoidea</taxon>
        <taxon>Ixodidae</taxon>
        <taxon>Rhipicephalinae</taxon>
        <taxon>Rhipicephalus</taxon>
        <taxon>Rhipicephalus</taxon>
    </lineage>
</organism>
<comment type="caution">
    <text evidence="1">The sequence shown here is derived from an EMBL/GenBank/DDBJ whole genome shotgun (WGS) entry which is preliminary data.</text>
</comment>
<dbReference type="EMBL" id="JABSTV010001248">
    <property type="protein sequence ID" value="KAH7969052.1"/>
    <property type="molecule type" value="Genomic_DNA"/>
</dbReference>
<dbReference type="Proteomes" id="UP000821837">
    <property type="component" value="Unassembled WGS sequence"/>
</dbReference>
<keyword evidence="2" id="KW-1185">Reference proteome</keyword>
<name>A0A9D4Q6W8_RHISA</name>
<gene>
    <name evidence="1" type="ORF">HPB52_014105</name>
</gene>
<evidence type="ECO:0000313" key="2">
    <source>
        <dbReference type="Proteomes" id="UP000821837"/>
    </source>
</evidence>
<reference evidence="1" key="1">
    <citation type="journal article" date="2020" name="Cell">
        <title>Large-Scale Comparative Analyses of Tick Genomes Elucidate Their Genetic Diversity and Vector Capacities.</title>
        <authorList>
            <consortium name="Tick Genome and Microbiome Consortium (TIGMIC)"/>
            <person name="Jia N."/>
            <person name="Wang J."/>
            <person name="Shi W."/>
            <person name="Du L."/>
            <person name="Sun Y."/>
            <person name="Zhan W."/>
            <person name="Jiang J.F."/>
            <person name="Wang Q."/>
            <person name="Zhang B."/>
            <person name="Ji P."/>
            <person name="Bell-Sakyi L."/>
            <person name="Cui X.M."/>
            <person name="Yuan T.T."/>
            <person name="Jiang B.G."/>
            <person name="Yang W.F."/>
            <person name="Lam T.T."/>
            <person name="Chang Q.C."/>
            <person name="Ding S.J."/>
            <person name="Wang X.J."/>
            <person name="Zhu J.G."/>
            <person name="Ruan X.D."/>
            <person name="Zhao L."/>
            <person name="Wei J.T."/>
            <person name="Ye R.Z."/>
            <person name="Que T.C."/>
            <person name="Du C.H."/>
            <person name="Zhou Y.H."/>
            <person name="Cheng J.X."/>
            <person name="Dai P.F."/>
            <person name="Guo W.B."/>
            <person name="Han X.H."/>
            <person name="Huang E.J."/>
            <person name="Li L.F."/>
            <person name="Wei W."/>
            <person name="Gao Y.C."/>
            <person name="Liu J.Z."/>
            <person name="Shao H.Z."/>
            <person name="Wang X."/>
            <person name="Wang C.C."/>
            <person name="Yang T.C."/>
            <person name="Huo Q.B."/>
            <person name="Li W."/>
            <person name="Chen H.Y."/>
            <person name="Chen S.E."/>
            <person name="Zhou L.G."/>
            <person name="Ni X.B."/>
            <person name="Tian J.H."/>
            <person name="Sheng Y."/>
            <person name="Liu T."/>
            <person name="Pan Y.S."/>
            <person name="Xia L.Y."/>
            <person name="Li J."/>
            <person name="Zhao F."/>
            <person name="Cao W.C."/>
        </authorList>
    </citation>
    <scope>NUCLEOTIDE SEQUENCE</scope>
    <source>
        <strain evidence="1">Rsan-2018</strain>
    </source>
</reference>
<sequence>MDNLPLLYLPQSKSFGYTSKDQSLSMGSTALRREDSSRVYAVESPMAKGDCGCIVRIGYKAPVPHGLSPSLPEQPHFPHQEGECMYYPSSVAMYPQGLPQKQQYAEPSSALHMLLKPDPRGRVASSSSFKPKQGNNRYCEQQGCYDLHSTGYMHTMAAYDAAEYHNCMALYTRDQCWTYKCYATRLQQYAVHMMPETGGNEACREAQDTVVVKSS</sequence>
<evidence type="ECO:0000313" key="1">
    <source>
        <dbReference type="EMBL" id="KAH7969052.1"/>
    </source>
</evidence>
<proteinExistence type="predicted"/>
<reference evidence="1" key="2">
    <citation type="submission" date="2021-09" db="EMBL/GenBank/DDBJ databases">
        <authorList>
            <person name="Jia N."/>
            <person name="Wang J."/>
            <person name="Shi W."/>
            <person name="Du L."/>
            <person name="Sun Y."/>
            <person name="Zhan W."/>
            <person name="Jiang J."/>
            <person name="Wang Q."/>
            <person name="Zhang B."/>
            <person name="Ji P."/>
            <person name="Sakyi L.B."/>
            <person name="Cui X."/>
            <person name="Yuan T."/>
            <person name="Jiang B."/>
            <person name="Yang W."/>
            <person name="Lam T.T.-Y."/>
            <person name="Chang Q."/>
            <person name="Ding S."/>
            <person name="Wang X."/>
            <person name="Zhu J."/>
            <person name="Ruan X."/>
            <person name="Zhao L."/>
            <person name="Wei J."/>
            <person name="Que T."/>
            <person name="Du C."/>
            <person name="Cheng J."/>
            <person name="Dai P."/>
            <person name="Han X."/>
            <person name="Huang E."/>
            <person name="Gao Y."/>
            <person name="Liu J."/>
            <person name="Shao H."/>
            <person name="Ye R."/>
            <person name="Li L."/>
            <person name="Wei W."/>
            <person name="Wang X."/>
            <person name="Wang C."/>
            <person name="Huo Q."/>
            <person name="Li W."/>
            <person name="Guo W."/>
            <person name="Chen H."/>
            <person name="Chen S."/>
            <person name="Zhou L."/>
            <person name="Zhou L."/>
            <person name="Ni X."/>
            <person name="Tian J."/>
            <person name="Zhou Y."/>
            <person name="Sheng Y."/>
            <person name="Liu T."/>
            <person name="Pan Y."/>
            <person name="Xia L."/>
            <person name="Li J."/>
            <person name="Zhao F."/>
            <person name="Cao W."/>
        </authorList>
    </citation>
    <scope>NUCLEOTIDE SEQUENCE</scope>
    <source>
        <strain evidence="1">Rsan-2018</strain>
        <tissue evidence="1">Larvae</tissue>
    </source>
</reference>